<dbReference type="Proteomes" id="UP001620626">
    <property type="component" value="Unassembled WGS sequence"/>
</dbReference>
<comment type="caution">
    <text evidence="1">The sequence shown here is derived from an EMBL/GenBank/DDBJ whole genome shotgun (WGS) entry which is preliminary data.</text>
</comment>
<dbReference type="AlphaFoldDB" id="A0ABD2KSG2"/>
<accession>A0ABD2KSG2</accession>
<sequence>MDTIFPNVLPPARLSDQQKRTVFIFTFVKCAAEFAHFRVINKSTADETYHNFNVFRGGINASFVGFLFYDQSLGHRIAKKVEEFCAQNKENGILIKQFMQLFFSFALRILLSVVSVTN</sequence>
<gene>
    <name evidence="1" type="ORF">niasHT_026566</name>
</gene>
<name>A0ABD2KSG2_9BILA</name>
<reference evidence="1 2" key="1">
    <citation type="submission" date="2024-10" db="EMBL/GenBank/DDBJ databases">
        <authorList>
            <person name="Kim D."/>
        </authorList>
    </citation>
    <scope>NUCLEOTIDE SEQUENCE [LARGE SCALE GENOMIC DNA]</scope>
    <source>
        <strain evidence="1">BH-2024</strain>
    </source>
</reference>
<keyword evidence="2" id="KW-1185">Reference proteome</keyword>
<evidence type="ECO:0000313" key="1">
    <source>
        <dbReference type="EMBL" id="KAL3105791.1"/>
    </source>
</evidence>
<dbReference type="EMBL" id="JBICBT010000676">
    <property type="protein sequence ID" value="KAL3105791.1"/>
    <property type="molecule type" value="Genomic_DNA"/>
</dbReference>
<evidence type="ECO:0000313" key="2">
    <source>
        <dbReference type="Proteomes" id="UP001620626"/>
    </source>
</evidence>
<organism evidence="1 2">
    <name type="scientific">Heterodera trifolii</name>
    <dbReference type="NCBI Taxonomy" id="157864"/>
    <lineage>
        <taxon>Eukaryota</taxon>
        <taxon>Metazoa</taxon>
        <taxon>Ecdysozoa</taxon>
        <taxon>Nematoda</taxon>
        <taxon>Chromadorea</taxon>
        <taxon>Rhabditida</taxon>
        <taxon>Tylenchina</taxon>
        <taxon>Tylenchomorpha</taxon>
        <taxon>Tylenchoidea</taxon>
        <taxon>Heteroderidae</taxon>
        <taxon>Heteroderinae</taxon>
        <taxon>Heterodera</taxon>
    </lineage>
</organism>
<protein>
    <submittedName>
        <fullName evidence="1">Uncharacterized protein</fullName>
    </submittedName>
</protein>
<proteinExistence type="predicted"/>